<evidence type="ECO:0000259" key="2">
    <source>
        <dbReference type="Pfam" id="PF03572"/>
    </source>
</evidence>
<dbReference type="Proteomes" id="UP001497602">
    <property type="component" value="Unassembled WGS sequence"/>
</dbReference>
<feature type="domain" description="Tail specific protease" evidence="2">
    <location>
        <begin position="234"/>
        <end position="441"/>
    </location>
</feature>
<accession>A0ABP1F9H1</accession>
<dbReference type="Gene3D" id="3.30.750.44">
    <property type="match status" value="1"/>
</dbReference>
<dbReference type="EMBL" id="CAXJRC010000012">
    <property type="protein sequence ID" value="CAL2106333.1"/>
    <property type="molecule type" value="Genomic_DNA"/>
</dbReference>
<dbReference type="PANTHER" id="PTHR32060:SF30">
    <property type="entry name" value="CARBOXY-TERMINAL PROCESSING PROTEASE CTPA"/>
    <property type="match status" value="1"/>
</dbReference>
<dbReference type="InterPro" id="IPR005151">
    <property type="entry name" value="Tail-specific_protease"/>
</dbReference>
<dbReference type="InterPro" id="IPR029045">
    <property type="entry name" value="ClpP/crotonase-like_dom_sf"/>
</dbReference>
<sequence length="468" mass="53397">MKKKFSFLVGLLLLSNLYAQTKLPNSISRTEKIYGLSKFWNEVNFNFAYLNKIDKQKWDFDYKKLIEEVQNTKNDYEYYLLLQKFAASLKDGHTSIEFPSTISTFLINAEFGATKFVLKNIEGKAIITQINQSKRKKLPLGTEIIEVNGIPTNQYLNQFIKPYISSNTENLLDALAVSFLFHKPKGTTFNVRFKTPKGKTFFQKLTLMPATEKAMHKRSNDEGVFSFKWLKNQTAYVSLNSFGDGKIYSLFLEKLPEIKKAKQLIIDLRKNLGGNSTYAHAILKHLTYDNEINTAKSLILDYNPLFEHYGEYYSIKAKDTLQGSAENRKMLSRAYLTAKDSYFYKIPFHTIENSIPKQDRIVIPTAILTSNLTASSAEDFLVATDNQKHMIRVGEASAGTTGMPMSFILPGNGSAKICIKKEIYSDGREFVGYGIQPNIKVKTTHKDYIENKDSVLLEAIKHLNENKL</sequence>
<dbReference type="SUPFAM" id="SSF52096">
    <property type="entry name" value="ClpP/crotonase"/>
    <property type="match status" value="1"/>
</dbReference>
<protein>
    <submittedName>
        <fullName evidence="3">TSPc domain-containing protein</fullName>
    </submittedName>
</protein>
<dbReference type="RefSeq" id="WP_348738096.1">
    <property type="nucleotide sequence ID" value="NZ_CAXJRC010000012.1"/>
</dbReference>
<organism evidence="3 4">
    <name type="scientific">Tenacibaculum vairaonense</name>
    <dbReference type="NCBI Taxonomy" id="3137860"/>
    <lineage>
        <taxon>Bacteria</taxon>
        <taxon>Pseudomonadati</taxon>
        <taxon>Bacteroidota</taxon>
        <taxon>Flavobacteriia</taxon>
        <taxon>Flavobacteriales</taxon>
        <taxon>Flavobacteriaceae</taxon>
        <taxon>Tenacibaculum</taxon>
    </lineage>
</organism>
<evidence type="ECO:0000256" key="1">
    <source>
        <dbReference type="SAM" id="SignalP"/>
    </source>
</evidence>
<keyword evidence="4" id="KW-1185">Reference proteome</keyword>
<gene>
    <name evidence="3" type="ORF">T190115A13A_200049</name>
</gene>
<dbReference type="Pfam" id="PF03572">
    <property type="entry name" value="Peptidase_S41"/>
    <property type="match status" value="1"/>
</dbReference>
<proteinExistence type="predicted"/>
<dbReference type="PANTHER" id="PTHR32060">
    <property type="entry name" value="TAIL-SPECIFIC PROTEASE"/>
    <property type="match status" value="1"/>
</dbReference>
<name>A0ABP1F9H1_9FLAO</name>
<reference evidence="3 4" key="1">
    <citation type="submission" date="2024-05" db="EMBL/GenBank/DDBJ databases">
        <authorList>
            <person name="Duchaud E."/>
        </authorList>
    </citation>
    <scope>NUCLEOTIDE SEQUENCE [LARGE SCALE GENOMIC DNA]</scope>
    <source>
        <strain evidence="3">Ena-SAMPLE-TAB-13-05-2024-13:56:06:370-140305</strain>
    </source>
</reference>
<evidence type="ECO:0000313" key="4">
    <source>
        <dbReference type="Proteomes" id="UP001497602"/>
    </source>
</evidence>
<feature type="signal peptide" evidence="1">
    <location>
        <begin position="1"/>
        <end position="21"/>
    </location>
</feature>
<dbReference type="Gene3D" id="3.90.226.10">
    <property type="entry name" value="2-enoyl-CoA Hydratase, Chain A, domain 1"/>
    <property type="match status" value="1"/>
</dbReference>
<evidence type="ECO:0000313" key="3">
    <source>
        <dbReference type="EMBL" id="CAL2106333.1"/>
    </source>
</evidence>
<keyword evidence="1" id="KW-0732">Signal</keyword>
<feature type="chain" id="PRO_5045712910" evidence="1">
    <location>
        <begin position="22"/>
        <end position="468"/>
    </location>
</feature>
<comment type="caution">
    <text evidence="3">The sequence shown here is derived from an EMBL/GenBank/DDBJ whole genome shotgun (WGS) entry which is preliminary data.</text>
</comment>